<name>A0A3M7T4Z0_BRAPC</name>
<dbReference type="Proteomes" id="UP000276133">
    <property type="component" value="Unassembled WGS sequence"/>
</dbReference>
<organism evidence="1 2">
    <name type="scientific">Brachionus plicatilis</name>
    <name type="common">Marine rotifer</name>
    <name type="synonym">Brachionus muelleri</name>
    <dbReference type="NCBI Taxonomy" id="10195"/>
    <lineage>
        <taxon>Eukaryota</taxon>
        <taxon>Metazoa</taxon>
        <taxon>Spiralia</taxon>
        <taxon>Gnathifera</taxon>
        <taxon>Rotifera</taxon>
        <taxon>Eurotatoria</taxon>
        <taxon>Monogononta</taxon>
        <taxon>Pseudotrocha</taxon>
        <taxon>Ploima</taxon>
        <taxon>Brachionidae</taxon>
        <taxon>Brachionus</taxon>
    </lineage>
</organism>
<keyword evidence="2" id="KW-1185">Reference proteome</keyword>
<sequence length="74" mass="8586">MLLLIHFGKKDLVLFGKLKILEPELVKSQSHESSLNFDFQIIFSVGCGQDKPVHYTDVLNWFSKLHQLVHSMYP</sequence>
<proteinExistence type="predicted"/>
<protein>
    <submittedName>
        <fullName evidence="1">Uncharacterized protein</fullName>
    </submittedName>
</protein>
<evidence type="ECO:0000313" key="1">
    <source>
        <dbReference type="EMBL" id="RNA43143.1"/>
    </source>
</evidence>
<reference evidence="1 2" key="1">
    <citation type="journal article" date="2018" name="Sci. Rep.">
        <title>Genomic signatures of local adaptation to the degree of environmental predictability in rotifers.</title>
        <authorList>
            <person name="Franch-Gras L."/>
            <person name="Hahn C."/>
            <person name="Garcia-Roger E.M."/>
            <person name="Carmona M.J."/>
            <person name="Serra M."/>
            <person name="Gomez A."/>
        </authorList>
    </citation>
    <scope>NUCLEOTIDE SEQUENCE [LARGE SCALE GENOMIC DNA]</scope>
    <source>
        <strain evidence="1">HYR1</strain>
    </source>
</reference>
<dbReference type="EMBL" id="REGN01000270">
    <property type="protein sequence ID" value="RNA43143.1"/>
    <property type="molecule type" value="Genomic_DNA"/>
</dbReference>
<gene>
    <name evidence="1" type="ORF">BpHYR1_037243</name>
</gene>
<evidence type="ECO:0000313" key="2">
    <source>
        <dbReference type="Proteomes" id="UP000276133"/>
    </source>
</evidence>
<accession>A0A3M7T4Z0</accession>
<comment type="caution">
    <text evidence="1">The sequence shown here is derived from an EMBL/GenBank/DDBJ whole genome shotgun (WGS) entry which is preliminary data.</text>
</comment>
<dbReference type="AlphaFoldDB" id="A0A3M7T4Z0"/>